<feature type="non-terminal residue" evidence="2">
    <location>
        <position position="1"/>
    </location>
</feature>
<gene>
    <name evidence="2" type="ORF">CK820_G0051266</name>
</gene>
<evidence type="ECO:0000256" key="1">
    <source>
        <dbReference type="SAM" id="MobiDB-lite"/>
    </source>
</evidence>
<dbReference type="Proteomes" id="UP000236370">
    <property type="component" value="Unassembled WGS sequence"/>
</dbReference>
<feature type="region of interest" description="Disordered" evidence="1">
    <location>
        <begin position="1"/>
        <end position="42"/>
    </location>
</feature>
<organism evidence="2 3">
    <name type="scientific">Pan troglodytes</name>
    <name type="common">Chimpanzee</name>
    <dbReference type="NCBI Taxonomy" id="9598"/>
    <lineage>
        <taxon>Eukaryota</taxon>
        <taxon>Metazoa</taxon>
        <taxon>Chordata</taxon>
        <taxon>Craniata</taxon>
        <taxon>Vertebrata</taxon>
        <taxon>Euteleostomi</taxon>
        <taxon>Mammalia</taxon>
        <taxon>Eutheria</taxon>
        <taxon>Euarchontoglires</taxon>
        <taxon>Primates</taxon>
        <taxon>Haplorrhini</taxon>
        <taxon>Catarrhini</taxon>
        <taxon>Hominidae</taxon>
        <taxon>Pan</taxon>
    </lineage>
</organism>
<name>A0A2J8J1N8_PANTR</name>
<protein>
    <submittedName>
        <fullName evidence="2">MKNK2 isoform 13</fullName>
    </submittedName>
</protein>
<reference evidence="2 3" key="1">
    <citation type="submission" date="2017-12" db="EMBL/GenBank/DDBJ databases">
        <title>High-resolution comparative analysis of great ape genomes.</title>
        <authorList>
            <person name="Pollen A."/>
            <person name="Hastie A."/>
            <person name="Hormozdiari F."/>
            <person name="Dougherty M."/>
            <person name="Liu R."/>
            <person name="Chaisson M."/>
            <person name="Hoppe E."/>
            <person name="Hill C."/>
            <person name="Pang A."/>
            <person name="Hillier L."/>
            <person name="Baker C."/>
            <person name="Armstrong J."/>
            <person name="Shendure J."/>
            <person name="Paten B."/>
            <person name="Wilson R."/>
            <person name="Chao H."/>
            <person name="Schneider V."/>
            <person name="Ventura M."/>
            <person name="Kronenberg Z."/>
            <person name="Murali S."/>
            <person name="Gordon D."/>
            <person name="Cantsilieris S."/>
            <person name="Munson K."/>
            <person name="Nelson B."/>
            <person name="Raja A."/>
            <person name="Underwood J."/>
            <person name="Diekhans M."/>
            <person name="Fiddes I."/>
            <person name="Haussler D."/>
            <person name="Eichler E."/>
        </authorList>
    </citation>
    <scope>NUCLEOTIDE SEQUENCE [LARGE SCALE GENOMIC DNA]</scope>
    <source>
        <strain evidence="2">Yerkes chimp pedigree #C0471</strain>
    </source>
</reference>
<accession>A0A2J8J1N8</accession>
<comment type="caution">
    <text evidence="2">The sequence shown here is derived from an EMBL/GenBank/DDBJ whole genome shotgun (WGS) entry which is preliminary data.</text>
</comment>
<evidence type="ECO:0000313" key="2">
    <source>
        <dbReference type="EMBL" id="PNI16682.1"/>
    </source>
</evidence>
<dbReference type="AlphaFoldDB" id="A0A2J8J1N8"/>
<dbReference type="EMBL" id="NBAG03000535">
    <property type="protein sequence ID" value="PNI16682.1"/>
    <property type="molecule type" value="Genomic_DNA"/>
</dbReference>
<sequence length="42" mass="4294">RTCCLRASRRASTSSPTRTGPTSPALPKTSSPSCSSVTPSRG</sequence>
<evidence type="ECO:0000313" key="3">
    <source>
        <dbReference type="Proteomes" id="UP000236370"/>
    </source>
</evidence>
<feature type="compositionally biased region" description="Low complexity" evidence="1">
    <location>
        <begin position="10"/>
        <end position="42"/>
    </location>
</feature>
<proteinExistence type="predicted"/>